<keyword evidence="3" id="KW-0732">Signal</keyword>
<reference evidence="8 10" key="1">
    <citation type="journal article" date="2016" name="Plant Dis.">
        <title>Improved production of propionic acid using genome shuffling.</title>
        <authorList>
            <person name="Luna-Flores C.H."/>
            <person name="Palfreyman R.W."/>
            <person name="Kromer J.O."/>
            <person name="Nielsen L.K."/>
            <person name="Marcellin E."/>
        </authorList>
    </citation>
    <scope>NUCLEOTIDE SEQUENCE [LARGE SCALE GENOMIC DNA]</scope>
    <source>
        <strain evidence="8 10">F3E8</strain>
    </source>
</reference>
<dbReference type="GO" id="GO:0000270">
    <property type="term" value="P:peptidoglycan metabolic process"/>
    <property type="evidence" value="ECO:0007669"/>
    <property type="project" value="UniProtKB-UniRule"/>
</dbReference>
<dbReference type="Gene3D" id="2.40.40.10">
    <property type="entry name" value="RlpA-like domain"/>
    <property type="match status" value="1"/>
</dbReference>
<keyword evidence="10" id="KW-1185">Reference proteome</keyword>
<dbReference type="AlphaFoldDB" id="A0AAC8YFW9"/>
<evidence type="ECO:0000256" key="1">
    <source>
        <dbReference type="ARBA" id="ARBA00023239"/>
    </source>
</evidence>
<evidence type="ECO:0000313" key="10">
    <source>
        <dbReference type="Proteomes" id="UP000178666"/>
    </source>
</evidence>
<dbReference type="InterPro" id="IPR009009">
    <property type="entry name" value="RlpA-like_DPBB"/>
</dbReference>
<keyword evidence="1 3" id="KW-0456">Lyase</keyword>
<dbReference type="SMART" id="SM00287">
    <property type="entry name" value="SH3b"/>
    <property type="match status" value="1"/>
</dbReference>
<proteinExistence type="inferred from homology"/>
<feature type="compositionally biased region" description="Polar residues" evidence="5">
    <location>
        <begin position="59"/>
        <end position="70"/>
    </location>
</feature>
<dbReference type="EC" id="4.2.2.-" evidence="3"/>
<feature type="domain" description="SH3b" evidence="6">
    <location>
        <begin position="68"/>
        <end position="132"/>
    </location>
</feature>
<dbReference type="InterPro" id="IPR012997">
    <property type="entry name" value="RplA"/>
</dbReference>
<evidence type="ECO:0000256" key="3">
    <source>
        <dbReference type="HAMAP-Rule" id="MF_02071"/>
    </source>
</evidence>
<dbReference type="InterPro" id="IPR036908">
    <property type="entry name" value="RlpA-like_sf"/>
</dbReference>
<feature type="signal peptide" evidence="3">
    <location>
        <begin position="1"/>
        <end position="37"/>
    </location>
</feature>
<dbReference type="Gene3D" id="2.30.30.40">
    <property type="entry name" value="SH3 Domains"/>
    <property type="match status" value="1"/>
</dbReference>
<evidence type="ECO:0000313" key="8">
    <source>
        <dbReference type="EMBL" id="AOZ47333.1"/>
    </source>
</evidence>
<evidence type="ECO:0000256" key="5">
    <source>
        <dbReference type="SAM" id="MobiDB-lite"/>
    </source>
</evidence>
<feature type="region of interest" description="Disordered" evidence="5">
    <location>
        <begin position="133"/>
        <end position="195"/>
    </location>
</feature>
<gene>
    <name evidence="3" type="primary">rlpA</name>
    <name evidence="8" type="ORF">A8L58_12325</name>
    <name evidence="7" type="ORF">AXH35_10885</name>
</gene>
<accession>A0AAC8YFW9</accession>
<protein>
    <recommendedName>
        <fullName evidence="3">Probable endolytic peptidoglycan transglycosylase RlpA</fullName>
        <ecNumber evidence="3">4.2.2.-</ecNumber>
    </recommendedName>
</protein>
<dbReference type="PANTHER" id="PTHR34183">
    <property type="entry name" value="ENDOLYTIC PEPTIDOGLYCAN TRANSGLYCOSYLASE RLPA"/>
    <property type="match status" value="1"/>
</dbReference>
<feature type="region of interest" description="Disordered" evidence="5">
    <location>
        <begin position="41"/>
        <end position="70"/>
    </location>
</feature>
<dbReference type="PROSITE" id="PS51781">
    <property type="entry name" value="SH3B"/>
    <property type="match status" value="1"/>
</dbReference>
<organism evidence="7 9">
    <name type="scientific">Acidipropionibacterium acidipropionici</name>
    <dbReference type="NCBI Taxonomy" id="1748"/>
    <lineage>
        <taxon>Bacteria</taxon>
        <taxon>Bacillati</taxon>
        <taxon>Actinomycetota</taxon>
        <taxon>Actinomycetes</taxon>
        <taxon>Propionibacteriales</taxon>
        <taxon>Propionibacteriaceae</taxon>
        <taxon>Acidipropionibacterium</taxon>
    </lineage>
</organism>
<feature type="chain" id="PRO_5041751793" description="Probable endolytic peptidoglycan transglycosylase RlpA" evidence="3">
    <location>
        <begin position="38"/>
        <end position="281"/>
    </location>
</feature>
<dbReference type="SUPFAM" id="SSF50685">
    <property type="entry name" value="Barwin-like endoglucanases"/>
    <property type="match status" value="1"/>
</dbReference>
<keyword evidence="2 3" id="KW-0961">Cell wall biogenesis/degradation</keyword>
<sequence precursor="true">MASTNTANSTKSFRRVAALGAAAGIAVMGSVAQQAHAAPVSQKAPAQVSHAAQAPKAQHASSPSKAPQTRTHVWATTNVNVRSGAGTDHSRIGLLRTGHYTTQLQPSENGWTKVRYHGQVGYIYTQYLSHSATSAGSSTGSSGSSSSYTPRHSAGSSSSSSSSESRSSTPRRSAESTYSSGSSSSSTGGGGTCQASFYGEGSQTASGESFDSSAMTAASKTYAFGTKLKVTNQANGKSVVVRINDRGPYVSGRCLDLSTGAFSQISSTAAGVATVSYQVVS</sequence>
<dbReference type="InterPro" id="IPR003646">
    <property type="entry name" value="SH3-like_bac-type"/>
</dbReference>
<evidence type="ECO:0000313" key="7">
    <source>
        <dbReference type="EMBL" id="AMS05868.1"/>
    </source>
</evidence>
<evidence type="ECO:0000259" key="6">
    <source>
        <dbReference type="PROSITE" id="PS51781"/>
    </source>
</evidence>
<dbReference type="HAMAP" id="MF_02071">
    <property type="entry name" value="RlpA"/>
    <property type="match status" value="1"/>
</dbReference>
<dbReference type="GO" id="GO:0071555">
    <property type="term" value="P:cell wall organization"/>
    <property type="evidence" value="ECO:0007669"/>
    <property type="project" value="UniProtKB-KW"/>
</dbReference>
<comment type="function">
    <text evidence="3">Lytic transglycosylase with a strong preference for naked glycan strands that lack stem peptides.</text>
</comment>
<dbReference type="Pfam" id="PF08239">
    <property type="entry name" value="SH3_3"/>
    <property type="match status" value="1"/>
</dbReference>
<evidence type="ECO:0000256" key="2">
    <source>
        <dbReference type="ARBA" id="ARBA00023316"/>
    </source>
</evidence>
<feature type="compositionally biased region" description="Low complexity" evidence="5">
    <location>
        <begin position="133"/>
        <end position="186"/>
    </location>
</feature>
<dbReference type="RefSeq" id="WP_062819853.1">
    <property type="nucleotide sequence ID" value="NZ_CP014352.1"/>
</dbReference>
<dbReference type="Proteomes" id="UP000075221">
    <property type="component" value="Chromosome"/>
</dbReference>
<dbReference type="CDD" id="cd22268">
    <property type="entry name" value="DPBB_RlpA-like"/>
    <property type="match status" value="1"/>
</dbReference>
<dbReference type="EMBL" id="CP014352">
    <property type="protein sequence ID" value="AMS05868.1"/>
    <property type="molecule type" value="Genomic_DNA"/>
</dbReference>
<evidence type="ECO:0000256" key="4">
    <source>
        <dbReference type="RuleBase" id="RU003495"/>
    </source>
</evidence>
<dbReference type="Proteomes" id="UP000178666">
    <property type="component" value="Chromosome"/>
</dbReference>
<evidence type="ECO:0000313" key="9">
    <source>
        <dbReference type="Proteomes" id="UP000075221"/>
    </source>
</evidence>
<dbReference type="EMBL" id="CP015970">
    <property type="protein sequence ID" value="AOZ47333.1"/>
    <property type="molecule type" value="Genomic_DNA"/>
</dbReference>
<dbReference type="Pfam" id="PF03330">
    <property type="entry name" value="DPBB_1"/>
    <property type="match status" value="1"/>
</dbReference>
<dbReference type="NCBIfam" id="TIGR00413">
    <property type="entry name" value="rlpA"/>
    <property type="match status" value="1"/>
</dbReference>
<dbReference type="PANTHER" id="PTHR34183:SF8">
    <property type="entry name" value="ENDOLYTIC PEPTIDOGLYCAN TRANSGLYCOSYLASE RLPA-RELATED"/>
    <property type="match status" value="1"/>
</dbReference>
<dbReference type="GO" id="GO:0008932">
    <property type="term" value="F:lytic endotransglycosylase activity"/>
    <property type="evidence" value="ECO:0007669"/>
    <property type="project" value="UniProtKB-UniRule"/>
</dbReference>
<comment type="similarity">
    <text evidence="3 4">Belongs to the RlpA family.</text>
</comment>
<reference evidence="7 9" key="2">
    <citation type="submission" date="2016-02" db="EMBL/GenBank/DDBJ databases">
        <title>Complete Genome Sequence of Propionibacterium acidipropionici ATCC 55737.</title>
        <authorList>
            <person name="Luna Flores C.H."/>
            <person name="Nielsen L.K."/>
            <person name="Marcellin E."/>
        </authorList>
    </citation>
    <scope>NUCLEOTIDE SEQUENCE [LARGE SCALE GENOMIC DNA]</scope>
    <source>
        <strain evidence="7 9">ATCC 55737</strain>
    </source>
</reference>
<name>A0AAC8YFW9_9ACTN</name>
<dbReference type="InterPro" id="IPR034718">
    <property type="entry name" value="RlpA"/>
</dbReference>